<reference evidence="7" key="1">
    <citation type="submission" date="2021-02" db="EMBL/GenBank/DDBJ databases">
        <title>Genome sequence Cadophora malorum strain M34.</title>
        <authorList>
            <person name="Stefanovic E."/>
            <person name="Vu D."/>
            <person name="Scully C."/>
            <person name="Dijksterhuis J."/>
            <person name="Roader J."/>
            <person name="Houbraken J."/>
        </authorList>
    </citation>
    <scope>NUCLEOTIDE SEQUENCE</scope>
    <source>
        <strain evidence="7">M34</strain>
    </source>
</reference>
<dbReference type="SUPFAM" id="SSF51679">
    <property type="entry name" value="Bacterial luciferase-like"/>
    <property type="match status" value="1"/>
</dbReference>
<evidence type="ECO:0000256" key="3">
    <source>
        <dbReference type="ARBA" id="ARBA00023002"/>
    </source>
</evidence>
<evidence type="ECO:0000256" key="2">
    <source>
        <dbReference type="ARBA" id="ARBA00022643"/>
    </source>
</evidence>
<gene>
    <name evidence="7" type="ORF">IFR04_012745</name>
</gene>
<name>A0A8H7T2S2_9HELO</name>
<comment type="caution">
    <text evidence="7">The sequence shown here is derived from an EMBL/GenBank/DDBJ whole genome shotgun (WGS) entry which is preliminary data.</text>
</comment>
<evidence type="ECO:0000256" key="5">
    <source>
        <dbReference type="ARBA" id="ARBA00033748"/>
    </source>
</evidence>
<dbReference type="InterPro" id="IPR036661">
    <property type="entry name" value="Luciferase-like_sf"/>
</dbReference>
<dbReference type="NCBIfam" id="TIGR03860">
    <property type="entry name" value="FMN_nitrolo"/>
    <property type="match status" value="1"/>
</dbReference>
<dbReference type="InterPro" id="IPR051260">
    <property type="entry name" value="Diverse_substr_monoxygenases"/>
</dbReference>
<dbReference type="OrthoDB" id="5561043at2759"/>
<evidence type="ECO:0000259" key="6">
    <source>
        <dbReference type="Pfam" id="PF00296"/>
    </source>
</evidence>
<feature type="domain" description="Luciferase-like" evidence="6">
    <location>
        <begin position="46"/>
        <end position="400"/>
    </location>
</feature>
<sequence length="492" mass="54859">MPPNGVHDVPDLENGNIRNKRIKTRKEGKKKRLILNAFVEMCSGHKSPDYWTDLAQTLEKAKFHGMFIADVLGGYDVYKGPQNLDPAITSAAQWPVNEPLSVVPAMAAVTKSLGFGVSVATTYEQPYHLARRLSTIDHLTKGRLGWNIVTGYLDSAARNLGHTAQPDHDERYNIADEYFEVKYKLFESSWRDDALVQDVKKGWYTDPTRVRKINHIGKYYNVPGPHICQPSPQRTPVLMQAGTSSSGKRFAAKNAEAIFVAGHSPSVVAKSVKDIRTQAKEFGRDENSVKFLAMMCPVLGKTEEEAKAKYEEYLSYGSEDGAFALFGGWMGIDLAKYGDDEELRHVESLRLRGWSKATPGVAKWTKHTVARHLMVGGLGATIVGTPEHVADEFERWVEEGDVDGFNIAYAITPGSFIDVIELLLPELRKRGLFWDDYGVPTGTYRENLYARDGQSGLPVDHPAHGYRWKVGESKHRVDTDAVENQVTATSTE</sequence>
<comment type="similarity">
    <text evidence="5">Belongs to the NtaA/SnaA/DszA monooxygenase family.</text>
</comment>
<dbReference type="Gene3D" id="3.20.20.30">
    <property type="entry name" value="Luciferase-like domain"/>
    <property type="match status" value="1"/>
</dbReference>
<dbReference type="GO" id="GO:0016705">
    <property type="term" value="F:oxidoreductase activity, acting on paired donors, with incorporation or reduction of molecular oxygen"/>
    <property type="evidence" value="ECO:0007669"/>
    <property type="project" value="InterPro"/>
</dbReference>
<dbReference type="Proteomes" id="UP000664132">
    <property type="component" value="Unassembled WGS sequence"/>
</dbReference>
<protein>
    <recommendedName>
        <fullName evidence="6">Luciferase-like domain-containing protein</fullName>
    </recommendedName>
</protein>
<proteinExistence type="inferred from homology"/>
<dbReference type="EMBL" id="JAFJYH010000280">
    <property type="protein sequence ID" value="KAG4414139.1"/>
    <property type="molecule type" value="Genomic_DNA"/>
</dbReference>
<dbReference type="AlphaFoldDB" id="A0A8H7T2S2"/>
<keyword evidence="3" id="KW-0560">Oxidoreductase</keyword>
<keyword evidence="4" id="KW-0503">Monooxygenase</keyword>
<keyword evidence="1" id="KW-0285">Flavoprotein</keyword>
<dbReference type="InterPro" id="IPR011251">
    <property type="entry name" value="Luciferase-like_dom"/>
</dbReference>
<keyword evidence="8" id="KW-1185">Reference proteome</keyword>
<organism evidence="7 8">
    <name type="scientific">Cadophora malorum</name>
    <dbReference type="NCBI Taxonomy" id="108018"/>
    <lineage>
        <taxon>Eukaryota</taxon>
        <taxon>Fungi</taxon>
        <taxon>Dikarya</taxon>
        <taxon>Ascomycota</taxon>
        <taxon>Pezizomycotina</taxon>
        <taxon>Leotiomycetes</taxon>
        <taxon>Helotiales</taxon>
        <taxon>Ploettnerulaceae</taxon>
        <taxon>Cadophora</taxon>
    </lineage>
</organism>
<dbReference type="PANTHER" id="PTHR30011:SF16">
    <property type="entry name" value="C2H2 FINGER DOMAIN TRANSCRIPTION FACTOR (EUROFUNG)-RELATED"/>
    <property type="match status" value="1"/>
</dbReference>
<accession>A0A8H7T2S2</accession>
<dbReference type="PIRSF" id="PIRSF000337">
    <property type="entry name" value="NTA_MOA"/>
    <property type="match status" value="1"/>
</dbReference>
<dbReference type="PANTHER" id="PTHR30011">
    <property type="entry name" value="ALKANESULFONATE MONOOXYGENASE-RELATED"/>
    <property type="match status" value="1"/>
</dbReference>
<evidence type="ECO:0000256" key="4">
    <source>
        <dbReference type="ARBA" id="ARBA00023033"/>
    </source>
</evidence>
<keyword evidence="2" id="KW-0288">FMN</keyword>
<dbReference type="InterPro" id="IPR016215">
    <property type="entry name" value="NTA_MOA"/>
</dbReference>
<evidence type="ECO:0000256" key="1">
    <source>
        <dbReference type="ARBA" id="ARBA00022630"/>
    </source>
</evidence>
<evidence type="ECO:0000313" key="8">
    <source>
        <dbReference type="Proteomes" id="UP000664132"/>
    </source>
</evidence>
<evidence type="ECO:0000313" key="7">
    <source>
        <dbReference type="EMBL" id="KAG4414139.1"/>
    </source>
</evidence>
<dbReference type="Pfam" id="PF00296">
    <property type="entry name" value="Bac_luciferase"/>
    <property type="match status" value="1"/>
</dbReference>
<dbReference type="GO" id="GO:0004497">
    <property type="term" value="F:monooxygenase activity"/>
    <property type="evidence" value="ECO:0007669"/>
    <property type="project" value="UniProtKB-KW"/>
</dbReference>